<organism evidence="1 2">
    <name type="scientific">Flavobacterium calami</name>
    <dbReference type="NCBI Taxonomy" id="3139144"/>
    <lineage>
        <taxon>Bacteria</taxon>
        <taxon>Pseudomonadati</taxon>
        <taxon>Bacteroidota</taxon>
        <taxon>Flavobacteriia</taxon>
        <taxon>Flavobacteriales</taxon>
        <taxon>Flavobacteriaceae</taxon>
        <taxon>Flavobacterium</taxon>
    </lineage>
</organism>
<keyword evidence="2" id="KW-1185">Reference proteome</keyword>
<accession>A0ABU9IQD1</accession>
<protein>
    <submittedName>
        <fullName evidence="1">Uncharacterized protein</fullName>
    </submittedName>
</protein>
<dbReference type="EMBL" id="JBBYHS010000012">
    <property type="protein sequence ID" value="MEL1254653.1"/>
    <property type="molecule type" value="Genomic_DNA"/>
</dbReference>
<proteinExistence type="predicted"/>
<dbReference type="Proteomes" id="UP001485226">
    <property type="component" value="Unassembled WGS sequence"/>
</dbReference>
<sequence>MKLFVCLLLFIAPTFNLNYKKMTIPYSIVISKADLIVDGTVSKVFKNSYEFTISQIVKGKSGSKINVSIWKEWMCDPRIGELKTGQRLILFLEKTPSGNYNPINESTGELYVDKDNFTNIFIAKDFSNATVLKKGVTMYLETYTYQQNLNGSFFYSQKSIFEICKMKENNKFFKFLVDYELAYSKVNYNPVYQFND</sequence>
<dbReference type="RefSeq" id="WP_243235720.1">
    <property type="nucleotide sequence ID" value="NZ_JBBYHS010000012.1"/>
</dbReference>
<reference evidence="1 2" key="1">
    <citation type="submission" date="2024-04" db="EMBL/GenBank/DDBJ databases">
        <title>Flavobacterium sp. DGU38 16S ribosomal RNA gene Genome sequencing and assembly.</title>
        <authorList>
            <person name="Park S."/>
        </authorList>
    </citation>
    <scope>NUCLEOTIDE SEQUENCE [LARGE SCALE GENOMIC DNA]</scope>
    <source>
        <strain evidence="1 2">DGU38</strain>
    </source>
</reference>
<evidence type="ECO:0000313" key="2">
    <source>
        <dbReference type="Proteomes" id="UP001485226"/>
    </source>
</evidence>
<evidence type="ECO:0000313" key="1">
    <source>
        <dbReference type="EMBL" id="MEL1254653.1"/>
    </source>
</evidence>
<name>A0ABU9IQD1_9FLAO</name>
<comment type="caution">
    <text evidence="1">The sequence shown here is derived from an EMBL/GenBank/DDBJ whole genome shotgun (WGS) entry which is preliminary data.</text>
</comment>
<gene>
    <name evidence="1" type="ORF">AAEO57_12755</name>
</gene>